<keyword evidence="2" id="KW-0408">Iron</keyword>
<keyword evidence="1" id="KW-0479">Metal-binding</keyword>
<feature type="domain" description="Aconitase/3-isopropylmalate dehydratase large subunit alpha/beta/alpha" evidence="4">
    <location>
        <begin position="7"/>
        <end position="51"/>
    </location>
</feature>
<accession>A0A919LPC2</accession>
<gene>
    <name evidence="5" type="ORF">KPZU09_40170</name>
</gene>
<dbReference type="AlphaFoldDB" id="A0A919LPC2"/>
<evidence type="ECO:0000256" key="3">
    <source>
        <dbReference type="ARBA" id="ARBA00023014"/>
    </source>
</evidence>
<evidence type="ECO:0000256" key="2">
    <source>
        <dbReference type="ARBA" id="ARBA00023004"/>
    </source>
</evidence>
<dbReference type="GO" id="GO:0051536">
    <property type="term" value="F:iron-sulfur cluster binding"/>
    <property type="evidence" value="ECO:0007669"/>
    <property type="project" value="UniProtKB-KW"/>
</dbReference>
<name>A0A919LPC2_KLEPN</name>
<dbReference type="GO" id="GO:0046872">
    <property type="term" value="F:metal ion binding"/>
    <property type="evidence" value="ECO:0007669"/>
    <property type="project" value="UniProtKB-KW"/>
</dbReference>
<dbReference type="Pfam" id="PF00330">
    <property type="entry name" value="Aconitase"/>
    <property type="match status" value="1"/>
</dbReference>
<dbReference type="EMBL" id="BNFF01000001">
    <property type="protein sequence ID" value="GHK54281.1"/>
    <property type="molecule type" value="Genomic_DNA"/>
</dbReference>
<dbReference type="SUPFAM" id="SSF53732">
    <property type="entry name" value="Aconitase iron-sulfur domain"/>
    <property type="match status" value="1"/>
</dbReference>
<sequence length="54" mass="6134">MAKTLYEKLFDAHVVYEAQNETPLLYIDRHLVHEVTSPQAFDGLRAHGRRAPAG</sequence>
<evidence type="ECO:0000256" key="1">
    <source>
        <dbReference type="ARBA" id="ARBA00022723"/>
    </source>
</evidence>
<keyword evidence="3" id="KW-0411">Iron-sulfur</keyword>
<reference evidence="5" key="1">
    <citation type="submission" date="2020-10" db="EMBL/GenBank/DDBJ databases">
        <title>Genome Sequence of ESBL Producing Zambian Clinical Strains.</title>
        <authorList>
            <person name="Shawa M."/>
            <person name="Furuta Y."/>
            <person name="Simbotwe M."/>
            <person name="Mulenga E."/>
            <person name="Mubanga M."/>
            <person name="Mulenga G."/>
            <person name="Kaile C."/>
            <person name="Zorigt T."/>
            <person name="Hang'ombe B."/>
            <person name="Higashi H."/>
        </authorList>
    </citation>
    <scope>NUCLEOTIDE SEQUENCE</scope>
    <source>
        <strain evidence="5">Zam_UTH_09</strain>
    </source>
</reference>
<dbReference type="Gene3D" id="3.30.499.10">
    <property type="entry name" value="Aconitase, domain 3"/>
    <property type="match status" value="1"/>
</dbReference>
<evidence type="ECO:0000313" key="5">
    <source>
        <dbReference type="EMBL" id="GHK54281.1"/>
    </source>
</evidence>
<dbReference type="Proteomes" id="UP000655094">
    <property type="component" value="Unassembled WGS sequence"/>
</dbReference>
<comment type="caution">
    <text evidence="5">The sequence shown here is derived from an EMBL/GenBank/DDBJ whole genome shotgun (WGS) entry which is preliminary data.</text>
</comment>
<dbReference type="InterPro" id="IPR001030">
    <property type="entry name" value="Acoase/IPM_deHydtase_lsu_aba"/>
</dbReference>
<organism evidence="5 6">
    <name type="scientific">Klebsiella pneumoniae</name>
    <dbReference type="NCBI Taxonomy" id="573"/>
    <lineage>
        <taxon>Bacteria</taxon>
        <taxon>Pseudomonadati</taxon>
        <taxon>Pseudomonadota</taxon>
        <taxon>Gammaproteobacteria</taxon>
        <taxon>Enterobacterales</taxon>
        <taxon>Enterobacteriaceae</taxon>
        <taxon>Klebsiella/Raoultella group</taxon>
        <taxon>Klebsiella</taxon>
        <taxon>Klebsiella pneumoniae complex</taxon>
    </lineage>
</organism>
<protein>
    <recommendedName>
        <fullName evidence="4">Aconitase/3-isopropylmalate dehydratase large subunit alpha/beta/alpha domain-containing protein</fullName>
    </recommendedName>
</protein>
<proteinExistence type="predicted"/>
<evidence type="ECO:0000259" key="4">
    <source>
        <dbReference type="Pfam" id="PF00330"/>
    </source>
</evidence>
<dbReference type="InterPro" id="IPR036008">
    <property type="entry name" value="Aconitase_4Fe-4S_dom"/>
</dbReference>
<dbReference type="InterPro" id="IPR015931">
    <property type="entry name" value="Acnase/IPM_dHydase_lsu_aba_1/3"/>
</dbReference>
<evidence type="ECO:0000313" key="6">
    <source>
        <dbReference type="Proteomes" id="UP000655094"/>
    </source>
</evidence>